<dbReference type="EMBL" id="OY660878">
    <property type="protein sequence ID" value="CAJ1074947.1"/>
    <property type="molecule type" value="Genomic_DNA"/>
</dbReference>
<feature type="compositionally biased region" description="Low complexity" evidence="6">
    <location>
        <begin position="2121"/>
        <end position="2130"/>
    </location>
</feature>
<feature type="compositionally biased region" description="Polar residues" evidence="6">
    <location>
        <begin position="1834"/>
        <end position="1848"/>
    </location>
</feature>
<name>A0AAV1GLU6_XYRNO</name>
<dbReference type="SMART" id="SM00353">
    <property type="entry name" value="HLH"/>
    <property type="match status" value="1"/>
</dbReference>
<feature type="compositionally biased region" description="Low complexity" evidence="6">
    <location>
        <begin position="2692"/>
        <end position="2705"/>
    </location>
</feature>
<protein>
    <submittedName>
        <fullName evidence="9">MAX gene-associated protein-like isoform X4</fullName>
    </submittedName>
</protein>
<keyword evidence="3" id="KW-0804">Transcription</keyword>
<feature type="compositionally biased region" description="Basic residues" evidence="6">
    <location>
        <begin position="858"/>
        <end position="869"/>
    </location>
</feature>
<evidence type="ECO:0000313" key="10">
    <source>
        <dbReference type="Proteomes" id="UP001178508"/>
    </source>
</evidence>
<keyword evidence="10" id="KW-1185">Reference proteome</keyword>
<feature type="compositionally biased region" description="Pro residues" evidence="6">
    <location>
        <begin position="744"/>
        <end position="757"/>
    </location>
</feature>
<feature type="compositionally biased region" description="Basic and acidic residues" evidence="6">
    <location>
        <begin position="283"/>
        <end position="292"/>
    </location>
</feature>
<dbReference type="GO" id="GO:0001708">
    <property type="term" value="P:cell fate specification"/>
    <property type="evidence" value="ECO:0007669"/>
    <property type="project" value="TreeGrafter"/>
</dbReference>
<reference evidence="9" key="1">
    <citation type="submission" date="2023-08" db="EMBL/GenBank/DDBJ databases">
        <authorList>
            <person name="Alioto T."/>
            <person name="Alioto T."/>
            <person name="Gomez Garrido J."/>
        </authorList>
    </citation>
    <scope>NUCLEOTIDE SEQUENCE</scope>
</reference>
<feature type="compositionally biased region" description="Polar residues" evidence="6">
    <location>
        <begin position="1746"/>
        <end position="1759"/>
    </location>
</feature>
<keyword evidence="4 5" id="KW-0539">Nucleus</keyword>
<feature type="compositionally biased region" description="Low complexity" evidence="6">
    <location>
        <begin position="1731"/>
        <end position="1745"/>
    </location>
</feature>
<evidence type="ECO:0000256" key="5">
    <source>
        <dbReference type="PROSITE-ProRule" id="PRU00201"/>
    </source>
</evidence>
<feature type="compositionally biased region" description="Low complexity" evidence="6">
    <location>
        <begin position="434"/>
        <end position="443"/>
    </location>
</feature>
<feature type="region of interest" description="Disordered" evidence="6">
    <location>
        <begin position="2082"/>
        <end position="2191"/>
    </location>
</feature>
<feature type="compositionally biased region" description="Polar residues" evidence="6">
    <location>
        <begin position="1490"/>
        <end position="1499"/>
    </location>
</feature>
<dbReference type="Gene3D" id="2.60.40.820">
    <property type="entry name" value="Transcription factor, T-box"/>
    <property type="match status" value="1"/>
</dbReference>
<gene>
    <name evidence="9" type="ORF">XNOV1_A014669</name>
</gene>
<feature type="region of interest" description="Disordered" evidence="6">
    <location>
        <begin position="2642"/>
        <end position="2661"/>
    </location>
</feature>
<feature type="region of interest" description="Disordered" evidence="6">
    <location>
        <begin position="829"/>
        <end position="871"/>
    </location>
</feature>
<feature type="region of interest" description="Disordered" evidence="6">
    <location>
        <begin position="1731"/>
        <end position="1771"/>
    </location>
</feature>
<feature type="region of interest" description="Disordered" evidence="6">
    <location>
        <begin position="384"/>
        <end position="465"/>
    </location>
</feature>
<evidence type="ECO:0000256" key="4">
    <source>
        <dbReference type="ARBA" id="ARBA00023242"/>
    </source>
</evidence>
<dbReference type="SUPFAM" id="SSF49417">
    <property type="entry name" value="p53-like transcription factors"/>
    <property type="match status" value="1"/>
</dbReference>
<feature type="compositionally biased region" description="Low complexity" evidence="6">
    <location>
        <begin position="2159"/>
        <end position="2173"/>
    </location>
</feature>
<feature type="region of interest" description="Disordered" evidence="6">
    <location>
        <begin position="21"/>
        <end position="61"/>
    </location>
</feature>
<feature type="region of interest" description="Disordered" evidence="6">
    <location>
        <begin position="1040"/>
        <end position="1068"/>
    </location>
</feature>
<feature type="compositionally biased region" description="Basic residues" evidence="6">
    <location>
        <begin position="1652"/>
        <end position="1662"/>
    </location>
</feature>
<dbReference type="InterPro" id="IPR008967">
    <property type="entry name" value="p53-like_TF_DNA-bd_sf"/>
</dbReference>
<feature type="region of interest" description="Disordered" evidence="6">
    <location>
        <begin position="1573"/>
        <end position="1663"/>
    </location>
</feature>
<evidence type="ECO:0000259" key="7">
    <source>
        <dbReference type="PROSITE" id="PS50252"/>
    </source>
</evidence>
<dbReference type="PANTHER" id="PTHR11267:SF32">
    <property type="entry name" value="MAX GENE-ASSOCIATED PROTEIN"/>
    <property type="match status" value="1"/>
</dbReference>
<dbReference type="GO" id="GO:0005634">
    <property type="term" value="C:nucleus"/>
    <property type="evidence" value="ECO:0007669"/>
    <property type="project" value="UniProtKB-SubCell"/>
</dbReference>
<dbReference type="PROSITE" id="PS50252">
    <property type="entry name" value="TBOX_3"/>
    <property type="match status" value="1"/>
</dbReference>
<feature type="region of interest" description="Disordered" evidence="6">
    <location>
        <begin position="2596"/>
        <end position="2628"/>
    </location>
</feature>
<dbReference type="Pfam" id="PF16059">
    <property type="entry name" value="MGA_dom"/>
    <property type="match status" value="1"/>
</dbReference>
<feature type="compositionally biased region" description="Basic and acidic residues" evidence="6">
    <location>
        <begin position="2719"/>
        <end position="2743"/>
    </location>
</feature>
<evidence type="ECO:0000259" key="8">
    <source>
        <dbReference type="PROSITE" id="PS50888"/>
    </source>
</evidence>
<feature type="compositionally biased region" description="Acidic residues" evidence="6">
    <location>
        <begin position="1630"/>
        <end position="1639"/>
    </location>
</feature>
<keyword evidence="2 5" id="KW-0238">DNA-binding</keyword>
<dbReference type="GO" id="GO:0046983">
    <property type="term" value="F:protein dimerization activity"/>
    <property type="evidence" value="ECO:0007669"/>
    <property type="project" value="InterPro"/>
</dbReference>
<dbReference type="GO" id="GO:0000785">
    <property type="term" value="C:chromatin"/>
    <property type="evidence" value="ECO:0007669"/>
    <property type="project" value="TreeGrafter"/>
</dbReference>
<dbReference type="GO" id="GO:0000981">
    <property type="term" value="F:DNA-binding transcription factor activity, RNA polymerase II-specific"/>
    <property type="evidence" value="ECO:0007669"/>
    <property type="project" value="TreeGrafter"/>
</dbReference>
<dbReference type="Pfam" id="PF00010">
    <property type="entry name" value="HLH"/>
    <property type="match status" value="1"/>
</dbReference>
<feature type="compositionally biased region" description="Basic and acidic residues" evidence="6">
    <location>
        <begin position="1457"/>
        <end position="1468"/>
    </location>
</feature>
<feature type="region of interest" description="Disordered" evidence="6">
    <location>
        <begin position="479"/>
        <end position="668"/>
    </location>
</feature>
<accession>A0AAV1GLU6</accession>
<dbReference type="PRINTS" id="PR00937">
    <property type="entry name" value="TBOX"/>
</dbReference>
<dbReference type="GO" id="GO:0045893">
    <property type="term" value="P:positive regulation of DNA-templated transcription"/>
    <property type="evidence" value="ECO:0007669"/>
    <property type="project" value="InterPro"/>
</dbReference>
<feature type="compositionally biased region" description="Basic and acidic residues" evidence="6">
    <location>
        <begin position="504"/>
        <end position="514"/>
    </location>
</feature>
<dbReference type="PROSITE" id="PS50888">
    <property type="entry name" value="BHLH"/>
    <property type="match status" value="1"/>
</dbReference>
<sequence length="2884" mass="314315">MASRKKQTGMVLVKGGVSTPAVDHLPAADRPPAAEHRPACVASPRPGRTGEGGMAESRAAEVGKPTMNLVSLSSDGLSPDSVCRGVRVTLENSSMWNEFFRCRTEMILTKQGSRMFPYCRFRIYGLRPSRKYSLIMDIQPLDNSRYEWTGSSWQVSGEAEPHVKSTPFCHPESPSTGQNWMQTPVSFYRLKLTNNIADREGNAILHPMQRYLPRLHLVQTDKPVKDIKLSGSAVYTFTFPQTEFMAVTGYQNHRFAQLKVDYNPFAKGLKEDSSANKGLKLNSRKDVHKDESTTTNMKKSLKSLLANHRPRSSKAADSKPSTSCGLQKHSTTEGDQPAAKTNEESSRSPPSPPQKLFSELIREAHVSLQRCNLKQLSTNVCHGTEQTTTKTMTQKHNGPGDGRSVTVPAPSGPERKENQDLQTSVDCRATMRPDSAASSSVDSDLGKKPEGPSEDKVKPHKRPVPLPLPALALFLKQHSTKARRTKSRTDPPPQGPEPQTLSKPKTDQMDHLPDKLFPTQTLTDAPVPTDPDKPRTVDPSVSDPNKPRPLDPSVSDPNKPRPLGPSVSDSNNLRTLDPWISEPNRPRTPDSLCSDSGRRGPELADFPPVSCSSDQNRSSSEPSSLTSSSVFAPGTAPSDHSTMRSDSLLPDPECSSFNFEPLSPASSAESLPLLPVSLTLDLDPTPPEPQIDPPEVFRDGSAASVFKWHTVLPPPENYDDSSTFQATPPTLPLTSVTSPVLPSETPPLLNPHDPPATPHEASPSFQVNDQVLPFPAELSPLQLSLSPTFSSLDGDGLSPTPSLADLVHFFSINDDLGIGVEFSNSETAAATCPSQSTGEEDTQEVSQPPQAVPANKPPRCRKENRRRKVPNIAIETDNSTYTLMKPNLEEVEEQLFISFTSKEALKLHVPESLRPSVPHTQTTPDAHLQPTVDSPELEETVDSMEEKVASFQKILQRDLKLMRHQQVIHPVLQEVGLKMNLLDPAQSIDLQYLGVHLPLPPPGGSVDLLSPAPNQGVCGSAFTSRTGKTSDVTQIKGWREKFSPTEAPPPPPTQEGAGPGSDPQKKNLSAFCSDMLDQYLESEAKLIDQRADSFSQPQLDPPAYQLPTSSTSYVRTLHSVIQNQTSGPPTSDLITGFVPPSKRPKVPPKESRTSRRETAKQRGLKPHKPRPELASVLASGSSPPGLIRVTEQQAGRSLHPHPPTVQRRRRRRLKHRTMSRTFGPPGSTVFPPAVSGDLAPLESDTELEDQNHGGPVMTRALLRQKDLEDGGVWEGQPRTRITEERAAIALTSLFTLKGFVVDNPTTPVQVTQKRAPPCLSESCRLGCVCSSLAHGSRISHCGRSACMLGCSCLKQKVVLLKNLEPDSSPSHQGHRKRRRKRRMKMAYVLKEVDRVSQPTERVQTLWRRSSWDSDPDPVHTPKPGLLSHPRERSEGDDSCARVRGYHRKGRSHKRKEKMPEDKNSEETRKKRRKLKNPQSSAPPTAGPDQSVPSVQSAGSEPTPKPSKRLIILAEGKWGGAADRGQVLTHLCERMARDQLDEPFWVLGYHIVPISQTSEGTGPDQCIQYRVHISRPEPGSVKPVKPPQETNADPQDPPTQVFKEAEPPEEWQQEVEEEEAESPEEWQREVEEGESEEEGSTCDQVHDGNSRGRSPKRPKKKKTTMTMVSLGLPFLTGVSPAGFLSTNRKQPGGTDHLVQVNGKLYPLAKIQLGQMGALHPANRLAAYLTGRVGSSKKQPGSSKPVQNQNLRQNPQTTSVGSAPPPPKPQQSVTVFTVQAPPTEIPPPIILHQSAAPIPQPDPEGAGQKMITVKLVPGQTGGTNQATAVPEAPGNSAPSTDPQQTGSLGQNQALGQNKALGQNQALGQNKALAVPQLMLVQTQGGPSPLPVGGRMVLKSVQTTSGAQFYRTPDGKLIQLVPINQLRPVPQKQNQSVGLTLQKVRPPGSGQNPLRTSAPPTLLPPLPTQVRPVAPPPGPAQLRPPRAVSSQRATCSFKIVPADSTKEPTIVACVKVPPPQQLTKVAPGPASFTLLQPPRPQVTPVNLLPLNPSVSGSAEPGVQTVKVAPGGVMIHQRPQTAIQTTTIPQAPPSPSLPGSEVTPPPVRVTPASIVGGAKQVAGGSTSSETQNSSDSDEEMERESGAIKFKENVETNGPTDPPSAAAEMEASTSSETENSSDFEKETDGEKKSVNYQRNFHNFLEKQRRGKMRKLFRNLERELGQQEKTPKIHILNKAVQVIGELRTSETDLRNLKKKLRKKRDNFLNIIAPASGSDLTNVMEAELLDELMYNLSDEEEVVAMTTSEPLTGDQGNLSSLRSSGPSKEKLNSHQSLSAAFRCLRSVLNNNDSPRAQLLKQAHREIQTLQCETRILKSLKICLRKQRDAYLRKIHQRPGNRSSFRRRPSLKKHLADSQLLASEKGSASPSADDVIVPPSNQQLQLPAPIPVQKPVALLAPPTFSQNTVVSRDRIRTVPNILSRSKKTVPGPLSFQAVVPAEVLSLVGASIPGQPVLTMSPLTARPTVTSASAGVASVTLNISGLTNQQIHLTPLPRPQTATNINKVLQLVQPATQQQQQITLQQKPVQQQETTQQLQQETTTEQWITTQRQPTTTQQQPTEQLTTQRQPTTTQQQPTTILMQLTATQRQATTTQQQQPTITQEQQTPTQQQQQQSTTTQQWQYTTQQLKLTSQQSAIIQQKETQQQQQLPTQKHNRQTTEQPPEEQELRPPESAGLRKDTVGGARDKGHGPGDLLDGGLDFIVGRNGSVGGASALTSLLHEIDFLNSKSLEAELKEEGGAVGRDLEQGGPWLLELDSDSEDAATMDTLKNHEPPSLLTPPPLQQMKVGGVKEAEPAITDEAGGGVEIGQGGVSWRPMPRLVPLGLKGHAPI</sequence>
<comment type="caution">
    <text evidence="5">Lacks conserved residue(s) required for the propagation of feature annotation.</text>
</comment>
<feature type="region of interest" description="Disordered" evidence="6">
    <location>
        <begin position="269"/>
        <end position="355"/>
    </location>
</feature>
<dbReference type="GO" id="GO:0000978">
    <property type="term" value="F:RNA polymerase II cis-regulatory region sequence-specific DNA binding"/>
    <property type="evidence" value="ECO:0007669"/>
    <property type="project" value="InterPro"/>
</dbReference>
<proteinExistence type="predicted"/>
<feature type="region of interest" description="Disordered" evidence="6">
    <location>
        <begin position="2692"/>
        <end position="2747"/>
    </location>
</feature>
<organism evidence="9 10">
    <name type="scientific">Xyrichtys novacula</name>
    <name type="common">Pearly razorfish</name>
    <name type="synonym">Hemipteronotus novacula</name>
    <dbReference type="NCBI Taxonomy" id="13765"/>
    <lineage>
        <taxon>Eukaryota</taxon>
        <taxon>Metazoa</taxon>
        <taxon>Chordata</taxon>
        <taxon>Craniata</taxon>
        <taxon>Vertebrata</taxon>
        <taxon>Euteleostomi</taxon>
        <taxon>Actinopterygii</taxon>
        <taxon>Neopterygii</taxon>
        <taxon>Teleostei</taxon>
        <taxon>Neoteleostei</taxon>
        <taxon>Acanthomorphata</taxon>
        <taxon>Eupercaria</taxon>
        <taxon>Labriformes</taxon>
        <taxon>Labridae</taxon>
        <taxon>Xyrichtys</taxon>
    </lineage>
</organism>
<feature type="domain" description="BHLH" evidence="8">
    <location>
        <begin position="2191"/>
        <end position="2240"/>
    </location>
</feature>
<evidence type="ECO:0000256" key="2">
    <source>
        <dbReference type="ARBA" id="ARBA00023125"/>
    </source>
</evidence>
<dbReference type="InterPro" id="IPR046360">
    <property type="entry name" value="T-box_DNA-bd"/>
</dbReference>
<feature type="compositionally biased region" description="Basic and acidic residues" evidence="6">
    <location>
        <begin position="444"/>
        <end position="457"/>
    </location>
</feature>
<feature type="compositionally biased region" description="Low complexity" evidence="6">
    <location>
        <begin position="618"/>
        <end position="629"/>
    </location>
</feature>
<dbReference type="CDD" id="cd20195">
    <property type="entry name" value="T-box_MGA-like"/>
    <property type="match status" value="1"/>
</dbReference>
<evidence type="ECO:0000256" key="1">
    <source>
        <dbReference type="ARBA" id="ARBA00023015"/>
    </source>
</evidence>
<feature type="compositionally biased region" description="Basic residues" evidence="6">
    <location>
        <begin position="1443"/>
        <end position="1456"/>
    </location>
</feature>
<feature type="compositionally biased region" description="Polar residues" evidence="6">
    <location>
        <begin position="2300"/>
        <end position="2319"/>
    </location>
</feature>
<feature type="region of interest" description="Disordered" evidence="6">
    <location>
        <begin position="1939"/>
        <end position="1964"/>
    </location>
</feature>
<dbReference type="SMART" id="SM00425">
    <property type="entry name" value="TBOX"/>
    <property type="match status" value="1"/>
</dbReference>
<dbReference type="Gene3D" id="4.10.280.10">
    <property type="entry name" value="Helix-loop-helix DNA-binding domain"/>
    <property type="match status" value="1"/>
</dbReference>
<evidence type="ECO:0000256" key="3">
    <source>
        <dbReference type="ARBA" id="ARBA00023163"/>
    </source>
</evidence>
<dbReference type="InterPro" id="IPR036638">
    <property type="entry name" value="HLH_DNA-bd_sf"/>
</dbReference>
<feature type="compositionally biased region" description="Acidic residues" evidence="6">
    <location>
        <begin position="1606"/>
        <end position="1623"/>
    </location>
</feature>
<feature type="compositionally biased region" description="Low complexity" evidence="6">
    <location>
        <begin position="384"/>
        <end position="395"/>
    </location>
</feature>
<evidence type="ECO:0000313" key="9">
    <source>
        <dbReference type="EMBL" id="CAJ1074947.1"/>
    </source>
</evidence>
<dbReference type="PANTHER" id="PTHR11267">
    <property type="entry name" value="T-BOX PROTEIN-RELATED"/>
    <property type="match status" value="1"/>
</dbReference>
<feature type="domain" description="T-box" evidence="7">
    <location>
        <begin position="90"/>
        <end position="271"/>
    </location>
</feature>
<feature type="compositionally biased region" description="Basic and acidic residues" evidence="6">
    <location>
        <begin position="1428"/>
        <end position="1440"/>
    </location>
</feature>
<dbReference type="InterPro" id="IPR036960">
    <property type="entry name" value="T-box_sf"/>
</dbReference>
<feature type="compositionally biased region" description="Polar residues" evidence="6">
    <location>
        <begin position="1122"/>
        <end position="1133"/>
    </location>
</feature>
<feature type="compositionally biased region" description="Basic and acidic residues" evidence="6">
    <location>
        <begin position="1147"/>
        <end position="1160"/>
    </location>
</feature>
<feature type="compositionally biased region" description="Basic and acidic residues" evidence="6">
    <location>
        <begin position="2138"/>
        <end position="2149"/>
    </location>
</feature>
<dbReference type="SUPFAM" id="SSF47459">
    <property type="entry name" value="HLH, helix-loop-helix DNA-binding domain"/>
    <property type="match status" value="1"/>
</dbReference>
<comment type="subcellular location">
    <subcellularLocation>
        <location evidence="5">Nucleus</location>
    </subcellularLocation>
</comment>
<dbReference type="Proteomes" id="UP001178508">
    <property type="component" value="Chromosome 15"/>
</dbReference>
<feature type="region of interest" description="Disordered" evidence="6">
    <location>
        <begin position="738"/>
        <end position="763"/>
    </location>
</feature>
<feature type="compositionally biased region" description="Polar residues" evidence="6">
    <location>
        <begin position="319"/>
        <end position="329"/>
    </location>
</feature>
<dbReference type="InterPro" id="IPR032060">
    <property type="entry name" value="MGA_dom"/>
</dbReference>
<dbReference type="InterPro" id="IPR001699">
    <property type="entry name" value="TF_T-box"/>
</dbReference>
<dbReference type="InterPro" id="IPR011598">
    <property type="entry name" value="bHLH_dom"/>
</dbReference>
<dbReference type="Pfam" id="PF00907">
    <property type="entry name" value="T-box"/>
    <property type="match status" value="1"/>
</dbReference>
<feature type="compositionally biased region" description="Basic and acidic residues" evidence="6">
    <location>
        <begin position="2177"/>
        <end position="2188"/>
    </location>
</feature>
<keyword evidence="1" id="KW-0805">Transcription regulation</keyword>
<feature type="region of interest" description="Disordered" evidence="6">
    <location>
        <begin position="1389"/>
        <end position="1507"/>
    </location>
</feature>
<feature type="region of interest" description="Disordered" evidence="6">
    <location>
        <begin position="1816"/>
        <end position="1848"/>
    </location>
</feature>
<feature type="region of interest" description="Disordered" evidence="6">
    <location>
        <begin position="1122"/>
        <end position="1211"/>
    </location>
</feature>
<feature type="region of interest" description="Disordered" evidence="6">
    <location>
        <begin position="2300"/>
        <end position="2325"/>
    </location>
</feature>
<evidence type="ECO:0000256" key="6">
    <source>
        <dbReference type="SAM" id="MobiDB-lite"/>
    </source>
</evidence>